<gene>
    <name evidence="2" type="ORF">HNV28_25005</name>
</gene>
<dbReference type="EMBL" id="JABFNT010000091">
    <property type="protein sequence ID" value="NOJ81552.1"/>
    <property type="molecule type" value="Genomic_DNA"/>
</dbReference>
<protein>
    <recommendedName>
        <fullName evidence="4">Lipoprotein</fullName>
    </recommendedName>
</protein>
<organism evidence="2 3">
    <name type="scientific">Myxococcus xanthus</name>
    <dbReference type="NCBI Taxonomy" id="34"/>
    <lineage>
        <taxon>Bacteria</taxon>
        <taxon>Pseudomonadati</taxon>
        <taxon>Myxococcota</taxon>
        <taxon>Myxococcia</taxon>
        <taxon>Myxococcales</taxon>
        <taxon>Cystobacterineae</taxon>
        <taxon>Myxococcaceae</taxon>
        <taxon>Myxococcus</taxon>
    </lineage>
</organism>
<dbReference type="RefSeq" id="WP_171443560.1">
    <property type="nucleotide sequence ID" value="NZ_JABFNS010000100.1"/>
</dbReference>
<dbReference type="AlphaFoldDB" id="A0A7Y4MTH3"/>
<comment type="caution">
    <text evidence="2">The sequence shown here is derived from an EMBL/GenBank/DDBJ whole genome shotgun (WGS) entry which is preliminary data.</text>
</comment>
<evidence type="ECO:0000313" key="2">
    <source>
        <dbReference type="EMBL" id="NOJ81552.1"/>
    </source>
</evidence>
<evidence type="ECO:0000313" key="3">
    <source>
        <dbReference type="Proteomes" id="UP000533080"/>
    </source>
</evidence>
<evidence type="ECO:0000256" key="1">
    <source>
        <dbReference type="SAM" id="SignalP"/>
    </source>
</evidence>
<proteinExistence type="predicted"/>
<name>A0A7Y4MTH3_MYXXA</name>
<keyword evidence="1" id="KW-0732">Signal</keyword>
<evidence type="ECO:0008006" key="4">
    <source>
        <dbReference type="Google" id="ProtNLM"/>
    </source>
</evidence>
<sequence length="145" mass="15599">MRAVVLAFVVALMSSGCGSGALSAIRGKAAQDMACPEKDLAVNPVYDYAGAPNESGAYYAEGCQQLRRYAVGCNAFGYCPDPHGVDIQELILRQAAFDLKCEQDAISTQRLNRDTFGARGCDQQASYILLCSSRSCRVVQNTQSQ</sequence>
<dbReference type="PROSITE" id="PS51257">
    <property type="entry name" value="PROKAR_LIPOPROTEIN"/>
    <property type="match status" value="1"/>
</dbReference>
<feature type="chain" id="PRO_5031189979" description="Lipoprotein" evidence="1">
    <location>
        <begin position="24"/>
        <end position="145"/>
    </location>
</feature>
<reference evidence="2 3" key="1">
    <citation type="submission" date="2020-05" db="EMBL/GenBank/DDBJ databases">
        <authorList>
            <person name="Whitworth D."/>
        </authorList>
    </citation>
    <scope>NUCLEOTIDE SEQUENCE [LARGE SCALE GENOMIC DNA]</scope>
    <source>
        <strain evidence="2 3">AM005</strain>
    </source>
</reference>
<feature type="signal peptide" evidence="1">
    <location>
        <begin position="1"/>
        <end position="23"/>
    </location>
</feature>
<dbReference type="Proteomes" id="UP000533080">
    <property type="component" value="Unassembled WGS sequence"/>
</dbReference>
<accession>A0A7Y4MTH3</accession>